<proteinExistence type="predicted"/>
<organism evidence="1 2">
    <name type="scientific">Treponema saccharophilum DSM 2985</name>
    <dbReference type="NCBI Taxonomy" id="907348"/>
    <lineage>
        <taxon>Bacteria</taxon>
        <taxon>Pseudomonadati</taxon>
        <taxon>Spirochaetota</taxon>
        <taxon>Spirochaetia</taxon>
        <taxon>Spirochaetales</taxon>
        <taxon>Treponemataceae</taxon>
        <taxon>Treponema</taxon>
    </lineage>
</organism>
<keyword evidence="2" id="KW-1185">Reference proteome</keyword>
<dbReference type="Proteomes" id="UP000003571">
    <property type="component" value="Unassembled WGS sequence"/>
</dbReference>
<protein>
    <submittedName>
        <fullName evidence="1">Uncharacterized protein</fullName>
    </submittedName>
</protein>
<evidence type="ECO:0000313" key="1">
    <source>
        <dbReference type="EMBL" id="EIC02785.1"/>
    </source>
</evidence>
<evidence type="ECO:0000313" key="2">
    <source>
        <dbReference type="Proteomes" id="UP000003571"/>
    </source>
</evidence>
<reference evidence="1 2" key="1">
    <citation type="submission" date="2011-09" db="EMBL/GenBank/DDBJ databases">
        <title>The draft genome of Treponema saccharophilum DSM 2985.</title>
        <authorList>
            <consortium name="US DOE Joint Genome Institute (JGI-PGF)"/>
            <person name="Lucas S."/>
            <person name="Copeland A."/>
            <person name="Lapidus A."/>
            <person name="Glavina del Rio T."/>
            <person name="Dalin E."/>
            <person name="Tice H."/>
            <person name="Bruce D."/>
            <person name="Goodwin L."/>
            <person name="Pitluck S."/>
            <person name="Peters L."/>
            <person name="Kyrpides N."/>
            <person name="Mavromatis K."/>
            <person name="Ivanova N."/>
            <person name="Markowitz V."/>
            <person name="Cheng J.-F."/>
            <person name="Hugenholtz P."/>
            <person name="Woyke T."/>
            <person name="Wu D."/>
            <person name="Gronow S."/>
            <person name="Wellnitz S."/>
            <person name="Brambilla E."/>
            <person name="Klenk H.-P."/>
            <person name="Eisen J.A."/>
        </authorList>
    </citation>
    <scope>NUCLEOTIDE SEQUENCE [LARGE SCALE GENOMIC DNA]</scope>
    <source>
        <strain evidence="1 2">DSM 2985</strain>
    </source>
</reference>
<sequence length="99" mass="10948">MTKTEIYNSDYTALNHSYIQIYDMYTKLLEADDKDEEVMNVLAGILVVLNPTLDKIKSEMTVATRFVDGSGSSGKPAAAETVKKEVTENGGVIFHPNFN</sequence>
<name>H7EI09_9SPIR</name>
<comment type="caution">
    <text evidence="1">The sequence shown here is derived from an EMBL/GenBank/DDBJ whole genome shotgun (WGS) entry which is preliminary data.</text>
</comment>
<dbReference type="EMBL" id="AGRW01000032">
    <property type="protein sequence ID" value="EIC02785.1"/>
    <property type="molecule type" value="Genomic_DNA"/>
</dbReference>
<dbReference type="OrthoDB" id="363282at2"/>
<dbReference type="AlphaFoldDB" id="H7EI09"/>
<gene>
    <name evidence="1" type="ORF">TresaDRAFT_2565</name>
</gene>
<dbReference type="STRING" id="907348.TresaDRAFT_2565"/>
<accession>H7EI09</accession>
<dbReference type="PATRIC" id="fig|907348.3.peg.443"/>
<dbReference type="RefSeq" id="WP_002702424.1">
    <property type="nucleotide sequence ID" value="NZ_AGRW01000032.1"/>
</dbReference>